<name>A0A8S9JBL8_BRACR</name>
<reference evidence="1" key="1">
    <citation type="submission" date="2019-12" db="EMBL/GenBank/DDBJ databases">
        <title>Genome sequencing and annotation of Brassica cretica.</title>
        <authorList>
            <person name="Studholme D.J."/>
            <person name="Sarris P.F."/>
        </authorList>
    </citation>
    <scope>NUCLEOTIDE SEQUENCE</scope>
    <source>
        <strain evidence="1">PFS-001/15</strain>
        <tissue evidence="1">Leaf</tissue>
    </source>
</reference>
<organism evidence="1 2">
    <name type="scientific">Brassica cretica</name>
    <name type="common">Mustard</name>
    <dbReference type="NCBI Taxonomy" id="69181"/>
    <lineage>
        <taxon>Eukaryota</taxon>
        <taxon>Viridiplantae</taxon>
        <taxon>Streptophyta</taxon>
        <taxon>Embryophyta</taxon>
        <taxon>Tracheophyta</taxon>
        <taxon>Spermatophyta</taxon>
        <taxon>Magnoliopsida</taxon>
        <taxon>eudicotyledons</taxon>
        <taxon>Gunneridae</taxon>
        <taxon>Pentapetalae</taxon>
        <taxon>rosids</taxon>
        <taxon>malvids</taxon>
        <taxon>Brassicales</taxon>
        <taxon>Brassicaceae</taxon>
        <taxon>Brassiceae</taxon>
        <taxon>Brassica</taxon>
    </lineage>
</organism>
<protein>
    <submittedName>
        <fullName evidence="1">Uncharacterized protein</fullName>
    </submittedName>
</protein>
<gene>
    <name evidence="1" type="ORF">F2Q68_00003786</name>
</gene>
<dbReference type="Proteomes" id="UP000712281">
    <property type="component" value="Unassembled WGS sequence"/>
</dbReference>
<dbReference type="EMBL" id="QGKW02001660">
    <property type="protein sequence ID" value="KAF2579415.1"/>
    <property type="molecule type" value="Genomic_DNA"/>
</dbReference>
<sequence length="133" mass="15596">MIGSRSRLTDFLAPQHQNSMGVALNSTLQDFFSEGSWAVRPARSEKQVQVQAYLSSLELSSYPDKKLSLLVWQLTLYSLWFERNVRIHKQIFRSHSQIAVRMDRTIKNRIHSFRDNNPATTSLMMQFWLRSPH</sequence>
<dbReference type="AlphaFoldDB" id="A0A8S9JBL8"/>
<accession>A0A8S9JBL8</accession>
<proteinExistence type="predicted"/>
<evidence type="ECO:0000313" key="1">
    <source>
        <dbReference type="EMBL" id="KAF2579415.1"/>
    </source>
</evidence>
<evidence type="ECO:0000313" key="2">
    <source>
        <dbReference type="Proteomes" id="UP000712281"/>
    </source>
</evidence>
<comment type="caution">
    <text evidence="1">The sequence shown here is derived from an EMBL/GenBank/DDBJ whole genome shotgun (WGS) entry which is preliminary data.</text>
</comment>